<evidence type="ECO:0000256" key="6">
    <source>
        <dbReference type="ARBA" id="ARBA00022519"/>
    </source>
</evidence>
<sequence>MKKRLSLALGILGLYCLFLVVMLPIGFVLNMVNLPHNIQLSGVKGTIWQSHFDTVIVDNIRIDNVDASLSVLSLLSFHPSVDVTFGDPMLSGIDGHATVSGTSTLQIQNTEINIPANLIAQFVPTPIELTAHKYIELKLETFELGEPICGALVGQIDWRKAAVTVYGQKVDLLDLRADLHCNNGEIKLAVKQPNGLGLSLTATLGKNMNMYGQGYIQPSATTPKAIMDVLPLVSRPDGQGRYPLRF</sequence>
<comment type="caution">
    <text evidence="12">The sequence shown here is derived from an EMBL/GenBank/DDBJ whole genome shotgun (WGS) entry which is preliminary data.</text>
</comment>
<dbReference type="Proteomes" id="UP000623842">
    <property type="component" value="Unassembled WGS sequence"/>
</dbReference>
<dbReference type="AlphaFoldDB" id="A0A919BNK2"/>
<keyword evidence="6" id="KW-0997">Cell inner membrane</keyword>
<accession>A0A919BNK2</accession>
<feature type="transmembrane region" description="Helical" evidence="11">
    <location>
        <begin position="7"/>
        <end position="29"/>
    </location>
</feature>
<evidence type="ECO:0000256" key="3">
    <source>
        <dbReference type="ARBA" id="ARBA00021563"/>
    </source>
</evidence>
<evidence type="ECO:0000256" key="7">
    <source>
        <dbReference type="ARBA" id="ARBA00022692"/>
    </source>
</evidence>
<dbReference type="GO" id="GO:0015627">
    <property type="term" value="C:type II protein secretion system complex"/>
    <property type="evidence" value="ECO:0007669"/>
    <property type="project" value="InterPro"/>
</dbReference>
<dbReference type="EMBL" id="BNCK01000010">
    <property type="protein sequence ID" value="GHG03952.1"/>
    <property type="molecule type" value="Genomic_DNA"/>
</dbReference>
<keyword evidence="13" id="KW-1185">Reference proteome</keyword>
<keyword evidence="8" id="KW-0653">Protein transport</keyword>
<protein>
    <recommendedName>
        <fullName evidence="3">Type II secretion system protein N</fullName>
    </recommendedName>
    <alternativeName>
        <fullName evidence="10">General secretion pathway protein N</fullName>
    </alternativeName>
</protein>
<comment type="subcellular location">
    <subcellularLocation>
        <location evidence="1">Cell inner membrane</location>
    </subcellularLocation>
</comment>
<keyword evidence="5" id="KW-1003">Cell membrane</keyword>
<evidence type="ECO:0000256" key="4">
    <source>
        <dbReference type="ARBA" id="ARBA00022448"/>
    </source>
</evidence>
<evidence type="ECO:0000256" key="5">
    <source>
        <dbReference type="ARBA" id="ARBA00022475"/>
    </source>
</evidence>
<evidence type="ECO:0000256" key="2">
    <source>
        <dbReference type="ARBA" id="ARBA00007208"/>
    </source>
</evidence>
<name>A0A919BNK2_9GAMM</name>
<organism evidence="12 13">
    <name type="scientific">Thalassotalea marina</name>
    <dbReference type="NCBI Taxonomy" id="1673741"/>
    <lineage>
        <taxon>Bacteria</taxon>
        <taxon>Pseudomonadati</taxon>
        <taxon>Pseudomonadota</taxon>
        <taxon>Gammaproteobacteria</taxon>
        <taxon>Alteromonadales</taxon>
        <taxon>Colwelliaceae</taxon>
        <taxon>Thalassotalea</taxon>
    </lineage>
</organism>
<evidence type="ECO:0000256" key="10">
    <source>
        <dbReference type="ARBA" id="ARBA00030772"/>
    </source>
</evidence>
<proteinExistence type="inferred from homology"/>
<dbReference type="RefSeq" id="WP_189773709.1">
    <property type="nucleotide sequence ID" value="NZ_BNCK01000010.1"/>
</dbReference>
<evidence type="ECO:0000256" key="1">
    <source>
        <dbReference type="ARBA" id="ARBA00004533"/>
    </source>
</evidence>
<dbReference type="GO" id="GO:0015628">
    <property type="term" value="P:protein secretion by the type II secretion system"/>
    <property type="evidence" value="ECO:0007669"/>
    <property type="project" value="InterPro"/>
</dbReference>
<reference evidence="12" key="1">
    <citation type="journal article" date="2014" name="Int. J. Syst. Evol. Microbiol.">
        <title>Complete genome sequence of Corynebacterium casei LMG S-19264T (=DSM 44701T), isolated from a smear-ripened cheese.</title>
        <authorList>
            <consortium name="US DOE Joint Genome Institute (JGI-PGF)"/>
            <person name="Walter F."/>
            <person name="Albersmeier A."/>
            <person name="Kalinowski J."/>
            <person name="Ruckert C."/>
        </authorList>
    </citation>
    <scope>NUCLEOTIDE SEQUENCE</scope>
    <source>
        <strain evidence="12">KCTC 42731</strain>
    </source>
</reference>
<evidence type="ECO:0000313" key="13">
    <source>
        <dbReference type="Proteomes" id="UP000623842"/>
    </source>
</evidence>
<comment type="similarity">
    <text evidence="2">Belongs to the GSP N family.</text>
</comment>
<evidence type="ECO:0000256" key="11">
    <source>
        <dbReference type="SAM" id="Phobius"/>
    </source>
</evidence>
<keyword evidence="4" id="KW-0813">Transport</keyword>
<gene>
    <name evidence="12" type="primary">gspN</name>
    <name evidence="12" type="ORF">GCM10017161_36660</name>
</gene>
<keyword evidence="9 11" id="KW-0472">Membrane</keyword>
<evidence type="ECO:0000313" key="12">
    <source>
        <dbReference type="EMBL" id="GHG03952.1"/>
    </source>
</evidence>
<dbReference type="GO" id="GO:0005886">
    <property type="term" value="C:plasma membrane"/>
    <property type="evidence" value="ECO:0007669"/>
    <property type="project" value="UniProtKB-SubCell"/>
</dbReference>
<dbReference type="InterPro" id="IPR022792">
    <property type="entry name" value="T2SS_protein-GspN"/>
</dbReference>
<reference evidence="12" key="2">
    <citation type="submission" date="2020-09" db="EMBL/GenBank/DDBJ databases">
        <authorList>
            <person name="Sun Q."/>
            <person name="Kim S."/>
        </authorList>
    </citation>
    <scope>NUCLEOTIDE SEQUENCE</scope>
    <source>
        <strain evidence="12">KCTC 42731</strain>
    </source>
</reference>
<dbReference type="Pfam" id="PF01203">
    <property type="entry name" value="T2SSN"/>
    <property type="match status" value="1"/>
</dbReference>
<keyword evidence="7 11" id="KW-0812">Transmembrane</keyword>
<evidence type="ECO:0000256" key="8">
    <source>
        <dbReference type="ARBA" id="ARBA00022927"/>
    </source>
</evidence>
<evidence type="ECO:0000256" key="9">
    <source>
        <dbReference type="ARBA" id="ARBA00023136"/>
    </source>
</evidence>
<keyword evidence="11" id="KW-1133">Transmembrane helix</keyword>